<evidence type="ECO:0000256" key="1">
    <source>
        <dbReference type="SAM" id="Phobius"/>
    </source>
</evidence>
<dbReference type="EMBL" id="FPHF01000108">
    <property type="protein sequence ID" value="SFV68704.1"/>
    <property type="molecule type" value="Genomic_DNA"/>
</dbReference>
<name>A0A1W1CSE9_9ZZZZ</name>
<keyword evidence="1" id="KW-0812">Transmembrane</keyword>
<proteinExistence type="predicted"/>
<protein>
    <submittedName>
        <fullName evidence="2">Uncharacterized protein</fullName>
    </submittedName>
</protein>
<keyword evidence="1" id="KW-1133">Transmembrane helix</keyword>
<reference evidence="2" key="1">
    <citation type="submission" date="2016-10" db="EMBL/GenBank/DDBJ databases">
        <authorList>
            <person name="de Groot N.N."/>
        </authorList>
    </citation>
    <scope>NUCLEOTIDE SEQUENCE</scope>
</reference>
<dbReference type="AlphaFoldDB" id="A0A1W1CSE9"/>
<accession>A0A1W1CSE9</accession>
<keyword evidence="1" id="KW-0472">Membrane</keyword>
<feature type="transmembrane region" description="Helical" evidence="1">
    <location>
        <begin position="94"/>
        <end position="112"/>
    </location>
</feature>
<feature type="transmembrane region" description="Helical" evidence="1">
    <location>
        <begin position="118"/>
        <end position="142"/>
    </location>
</feature>
<organism evidence="2">
    <name type="scientific">hydrothermal vent metagenome</name>
    <dbReference type="NCBI Taxonomy" id="652676"/>
    <lineage>
        <taxon>unclassified sequences</taxon>
        <taxon>metagenomes</taxon>
        <taxon>ecological metagenomes</taxon>
    </lineage>
</organism>
<gene>
    <name evidence="2" type="ORF">MNB_SM-4-1578</name>
</gene>
<sequence length="148" mass="17448">MQQAYKYAIFYFLAFSLLLLGSSVLLLENKIGFSVSSVLEYYLGNEEKFLVEKSWSTILKIILPHIFAFGLFFMVVLHFVLFTKHKTSKLFIRLIYAIFFMGFLEMFSPYFIILGLDFFAYVKLISFISLELLLLYTFWLLLSSIFQD</sequence>
<feature type="transmembrane region" description="Helical" evidence="1">
    <location>
        <begin position="7"/>
        <end position="27"/>
    </location>
</feature>
<evidence type="ECO:0000313" key="2">
    <source>
        <dbReference type="EMBL" id="SFV68704.1"/>
    </source>
</evidence>
<feature type="transmembrane region" description="Helical" evidence="1">
    <location>
        <begin position="61"/>
        <end position="82"/>
    </location>
</feature>